<evidence type="ECO:0000313" key="1">
    <source>
        <dbReference type="Proteomes" id="UP000492821"/>
    </source>
</evidence>
<keyword evidence="1" id="KW-1185">Reference proteome</keyword>
<dbReference type="Proteomes" id="UP000492821">
    <property type="component" value="Unassembled WGS sequence"/>
</dbReference>
<accession>A0A7E4VX41</accession>
<reference evidence="2" key="2">
    <citation type="submission" date="2020-10" db="UniProtKB">
        <authorList>
            <consortium name="WormBaseParasite"/>
        </authorList>
    </citation>
    <scope>IDENTIFICATION</scope>
</reference>
<sequence length="86" mass="9570">MDSTSVASKFLQGPAPDSVGIQEAMRETQSAEQPYYSEDLMRKARDADSSRLIRQGLNGRKVSSTPFNGDDRQMTDRAADTFYLTC</sequence>
<name>A0A7E4VX41_PANRE</name>
<organism evidence="1 2">
    <name type="scientific">Panagrellus redivivus</name>
    <name type="common">Microworm</name>
    <dbReference type="NCBI Taxonomy" id="6233"/>
    <lineage>
        <taxon>Eukaryota</taxon>
        <taxon>Metazoa</taxon>
        <taxon>Ecdysozoa</taxon>
        <taxon>Nematoda</taxon>
        <taxon>Chromadorea</taxon>
        <taxon>Rhabditida</taxon>
        <taxon>Tylenchina</taxon>
        <taxon>Panagrolaimomorpha</taxon>
        <taxon>Panagrolaimoidea</taxon>
        <taxon>Panagrolaimidae</taxon>
        <taxon>Panagrellus</taxon>
    </lineage>
</organism>
<protein>
    <submittedName>
        <fullName evidence="2">Type III effector</fullName>
    </submittedName>
</protein>
<dbReference type="AlphaFoldDB" id="A0A7E4VX41"/>
<evidence type="ECO:0000313" key="2">
    <source>
        <dbReference type="WBParaSite" id="Pan_g4489.t1"/>
    </source>
</evidence>
<reference evidence="1" key="1">
    <citation type="journal article" date="2013" name="Genetics">
        <title>The draft genome and transcriptome of Panagrellus redivivus are shaped by the harsh demands of a free-living lifestyle.</title>
        <authorList>
            <person name="Srinivasan J."/>
            <person name="Dillman A.R."/>
            <person name="Macchietto M.G."/>
            <person name="Heikkinen L."/>
            <person name="Lakso M."/>
            <person name="Fracchia K.M."/>
            <person name="Antoshechkin I."/>
            <person name="Mortazavi A."/>
            <person name="Wong G."/>
            <person name="Sternberg P.W."/>
        </authorList>
    </citation>
    <scope>NUCLEOTIDE SEQUENCE [LARGE SCALE GENOMIC DNA]</scope>
    <source>
        <strain evidence="1">MT8872</strain>
    </source>
</reference>
<proteinExistence type="predicted"/>
<dbReference type="WBParaSite" id="Pan_g4489.t1">
    <property type="protein sequence ID" value="Pan_g4489.t1"/>
    <property type="gene ID" value="Pan_g4489"/>
</dbReference>